<comment type="caution">
    <text evidence="2">The sequence shown here is derived from an EMBL/GenBank/DDBJ whole genome shotgun (WGS) entry which is preliminary data.</text>
</comment>
<dbReference type="Proteomes" id="UP000266673">
    <property type="component" value="Unassembled WGS sequence"/>
</dbReference>
<reference evidence="2 3" key="1">
    <citation type="submission" date="2018-06" db="EMBL/GenBank/DDBJ databases">
        <title>Comparative genomics reveals the genomic features of Rhizophagus irregularis, R. cerebriforme, R. diaphanum and Gigaspora rosea, and their symbiotic lifestyle signature.</title>
        <authorList>
            <person name="Morin E."/>
            <person name="San Clemente H."/>
            <person name="Chen E.C.H."/>
            <person name="De La Providencia I."/>
            <person name="Hainaut M."/>
            <person name="Kuo A."/>
            <person name="Kohler A."/>
            <person name="Murat C."/>
            <person name="Tang N."/>
            <person name="Roy S."/>
            <person name="Loubradou J."/>
            <person name="Henrissat B."/>
            <person name="Grigoriev I.V."/>
            <person name="Corradi N."/>
            <person name="Roux C."/>
            <person name="Martin F.M."/>
        </authorList>
    </citation>
    <scope>NUCLEOTIDE SEQUENCE [LARGE SCALE GENOMIC DNA]</scope>
    <source>
        <strain evidence="2 3">DAOM 194757</strain>
    </source>
</reference>
<name>A0A397UXV7_9GLOM</name>
<evidence type="ECO:0000313" key="2">
    <source>
        <dbReference type="EMBL" id="RIB14017.1"/>
    </source>
</evidence>
<evidence type="ECO:0000256" key="1">
    <source>
        <dbReference type="SAM" id="MobiDB-lite"/>
    </source>
</evidence>
<protein>
    <submittedName>
        <fullName evidence="2">Uncharacterized protein</fullName>
    </submittedName>
</protein>
<keyword evidence="3" id="KW-1185">Reference proteome</keyword>
<organism evidence="2 3">
    <name type="scientific">Gigaspora rosea</name>
    <dbReference type="NCBI Taxonomy" id="44941"/>
    <lineage>
        <taxon>Eukaryota</taxon>
        <taxon>Fungi</taxon>
        <taxon>Fungi incertae sedis</taxon>
        <taxon>Mucoromycota</taxon>
        <taxon>Glomeromycotina</taxon>
        <taxon>Glomeromycetes</taxon>
        <taxon>Diversisporales</taxon>
        <taxon>Gigasporaceae</taxon>
        <taxon>Gigaspora</taxon>
    </lineage>
</organism>
<dbReference type="AlphaFoldDB" id="A0A397UXV7"/>
<gene>
    <name evidence="2" type="ORF">C2G38_2196300</name>
</gene>
<dbReference type="EMBL" id="QKWP01000871">
    <property type="protein sequence ID" value="RIB14017.1"/>
    <property type="molecule type" value="Genomic_DNA"/>
</dbReference>
<evidence type="ECO:0000313" key="3">
    <source>
        <dbReference type="Proteomes" id="UP000266673"/>
    </source>
</evidence>
<accession>A0A397UXV7</accession>
<feature type="compositionally biased region" description="Basic and acidic residues" evidence="1">
    <location>
        <begin position="449"/>
        <end position="461"/>
    </location>
</feature>
<dbReference type="OrthoDB" id="2436309at2759"/>
<dbReference type="STRING" id="44941.A0A397UXV7"/>
<proteinExistence type="predicted"/>
<feature type="region of interest" description="Disordered" evidence="1">
    <location>
        <begin position="449"/>
        <end position="482"/>
    </location>
</feature>
<sequence length="499" mass="57804">MVKVAKQLVFLYYFICSIRNKFVNNAKRDLGIYLDSTGVPNSTIDTLAVLGLTTMSRSIAYHKDSVSEKHLATVKTNLEASSNSTLLLNIDDYHSIHSIKMTTTTTTSTLAHLATILFNLIKTQLPIPRQDIHNFKLVDNILLKTEIEKQFMSTYSLSHNQRWGFRSVDNETRLEELTVHSYNAIDIAVSVPTINKYIENGNVIPVIADWPGQIHLRTAISRYLTHGSSSGITNKVLSFLSMIGPLHISLNSRELIFCQYQPFFSEITWQEIAKMVEINFGYMCKDAEYLILKDLLDNMILLHKNYTETPLMFFSDFFYWESKNHSILEAMKAELPKFSDILVKIFYSLLRHSTETYHTAEQIIKEVQYINYLQFNDDGFKESFAHNSMWAVYQYSSRNIETLSRKTACFLLNCFLEIYTHIKYKKLQFSIPPRVAIVRPLKKERKNLRKLDSNENVESKNPDSSPEDDDLPKEEDNTRESADNISVLWDDTIWKFLLL</sequence>